<dbReference type="EMBL" id="CACSIP010000025">
    <property type="protein sequence ID" value="CAA0126455.1"/>
    <property type="molecule type" value="Genomic_DNA"/>
</dbReference>
<organism evidence="1 2">
    <name type="scientific">Mycolicibacterium vanbaalenii</name>
    <name type="common">Mycobacterium vanbaalenii</name>
    <dbReference type="NCBI Taxonomy" id="110539"/>
    <lineage>
        <taxon>Bacteria</taxon>
        <taxon>Bacillati</taxon>
        <taxon>Actinomycetota</taxon>
        <taxon>Actinomycetes</taxon>
        <taxon>Mycobacteriales</taxon>
        <taxon>Mycobacteriaceae</taxon>
        <taxon>Mycolicibacterium</taxon>
    </lineage>
</organism>
<keyword evidence="2" id="KW-1185">Reference proteome</keyword>
<evidence type="ECO:0000313" key="1">
    <source>
        <dbReference type="EMBL" id="CAA0126455.1"/>
    </source>
</evidence>
<gene>
    <name evidence="1" type="ORF">AELLOGFF_04785</name>
</gene>
<dbReference type="RefSeq" id="WP_159232345.1">
    <property type="nucleotide sequence ID" value="NZ_CACSIP010000025.1"/>
</dbReference>
<dbReference type="OrthoDB" id="4711651at2"/>
<reference evidence="1 2" key="1">
    <citation type="submission" date="2019-11" db="EMBL/GenBank/DDBJ databases">
        <authorList>
            <person name="Holert J."/>
        </authorList>
    </citation>
    <scope>NUCLEOTIDE SEQUENCE [LARGE SCALE GENOMIC DNA]</scope>
    <source>
        <strain evidence="1">BC8_1</strain>
    </source>
</reference>
<evidence type="ECO:0000313" key="2">
    <source>
        <dbReference type="Proteomes" id="UP000430146"/>
    </source>
</evidence>
<protein>
    <submittedName>
        <fullName evidence="1">Uncharacterized protein</fullName>
    </submittedName>
</protein>
<dbReference type="Proteomes" id="UP000430146">
    <property type="component" value="Unassembled WGS sequence"/>
</dbReference>
<sequence length="214" mass="23520">MHQLTVTRDETTTTTPGFVDFEDAHRMLMSHAIGEDLYLHAHGNANTHASTFNLVKLEGSPKAQPRVVGTATIEPQPGQPVMSPYYCAAAAQEWIADHEAAYYHGIDHDPGRNRAGHVLTAARAEALRQFRAGTLFDEAARLSDNGNQDVPRPRQTRLEILRDYAIDLAKTGHTLSAAQLAGEVQRHLTPDITPQQTAALIWWTALLIWGAKAS</sequence>
<name>A0A5S9R178_MYCVN</name>
<accession>A0A5S9R178</accession>
<proteinExistence type="predicted"/>
<dbReference type="AlphaFoldDB" id="A0A5S9R178"/>